<proteinExistence type="predicted"/>
<feature type="region of interest" description="Disordered" evidence="5">
    <location>
        <begin position="520"/>
        <end position="545"/>
    </location>
</feature>
<dbReference type="InterPro" id="IPR036259">
    <property type="entry name" value="MFS_trans_sf"/>
</dbReference>
<dbReference type="GO" id="GO:0022857">
    <property type="term" value="F:transmembrane transporter activity"/>
    <property type="evidence" value="ECO:0007669"/>
    <property type="project" value="InterPro"/>
</dbReference>
<name>A0A6A5ZK56_9PLEO</name>
<feature type="transmembrane region" description="Helical" evidence="6">
    <location>
        <begin position="158"/>
        <end position="177"/>
    </location>
</feature>
<dbReference type="PANTHER" id="PTHR23501">
    <property type="entry name" value="MAJOR FACILITATOR SUPERFAMILY"/>
    <property type="match status" value="1"/>
</dbReference>
<feature type="transmembrane region" description="Helical" evidence="6">
    <location>
        <begin position="125"/>
        <end position="146"/>
    </location>
</feature>
<dbReference type="GO" id="GO:0005886">
    <property type="term" value="C:plasma membrane"/>
    <property type="evidence" value="ECO:0007669"/>
    <property type="project" value="TreeGrafter"/>
</dbReference>
<dbReference type="Gene3D" id="1.20.1250.20">
    <property type="entry name" value="MFS general substrate transporter like domains"/>
    <property type="match status" value="1"/>
</dbReference>
<feature type="transmembrane region" description="Helical" evidence="6">
    <location>
        <begin position="26"/>
        <end position="51"/>
    </location>
</feature>
<feature type="transmembrane region" description="Helical" evidence="6">
    <location>
        <begin position="422"/>
        <end position="443"/>
    </location>
</feature>
<evidence type="ECO:0000313" key="8">
    <source>
        <dbReference type="EMBL" id="KAF2118828.1"/>
    </source>
</evidence>
<dbReference type="Proteomes" id="UP000799770">
    <property type="component" value="Unassembled WGS sequence"/>
</dbReference>
<comment type="subcellular location">
    <subcellularLocation>
        <location evidence="1">Membrane</location>
        <topology evidence="1">Multi-pass membrane protein</topology>
    </subcellularLocation>
</comment>
<dbReference type="FunFam" id="1.20.1720.10:FF:000012">
    <property type="entry name" value="MFS toxin efflux pump (AflT)"/>
    <property type="match status" value="1"/>
</dbReference>
<dbReference type="CDD" id="cd17502">
    <property type="entry name" value="MFS_Azr1_MDR_like"/>
    <property type="match status" value="1"/>
</dbReference>
<evidence type="ECO:0000256" key="4">
    <source>
        <dbReference type="ARBA" id="ARBA00023136"/>
    </source>
</evidence>
<feature type="transmembrane region" description="Helical" evidence="6">
    <location>
        <begin position="296"/>
        <end position="317"/>
    </location>
</feature>
<evidence type="ECO:0000256" key="3">
    <source>
        <dbReference type="ARBA" id="ARBA00022989"/>
    </source>
</evidence>
<keyword evidence="3 6" id="KW-1133">Transmembrane helix</keyword>
<feature type="transmembrane region" description="Helical" evidence="6">
    <location>
        <begin position="93"/>
        <end position="119"/>
    </location>
</feature>
<keyword evidence="2 6" id="KW-0812">Transmembrane</keyword>
<feature type="transmembrane region" description="Helical" evidence="6">
    <location>
        <begin position="255"/>
        <end position="276"/>
    </location>
</feature>
<keyword evidence="9" id="KW-1185">Reference proteome</keyword>
<evidence type="ECO:0000259" key="7">
    <source>
        <dbReference type="PROSITE" id="PS50850"/>
    </source>
</evidence>
<dbReference type="InterPro" id="IPR011701">
    <property type="entry name" value="MFS"/>
</dbReference>
<dbReference type="Pfam" id="PF07690">
    <property type="entry name" value="MFS_1"/>
    <property type="match status" value="1"/>
</dbReference>
<dbReference type="EMBL" id="ML977316">
    <property type="protein sequence ID" value="KAF2118828.1"/>
    <property type="molecule type" value="Genomic_DNA"/>
</dbReference>
<organism evidence="8 9">
    <name type="scientific">Lophiotrema nucula</name>
    <dbReference type="NCBI Taxonomy" id="690887"/>
    <lineage>
        <taxon>Eukaryota</taxon>
        <taxon>Fungi</taxon>
        <taxon>Dikarya</taxon>
        <taxon>Ascomycota</taxon>
        <taxon>Pezizomycotina</taxon>
        <taxon>Dothideomycetes</taxon>
        <taxon>Pleosporomycetidae</taxon>
        <taxon>Pleosporales</taxon>
        <taxon>Lophiotremataceae</taxon>
        <taxon>Lophiotrema</taxon>
    </lineage>
</organism>
<feature type="transmembrane region" description="Helical" evidence="6">
    <location>
        <begin position="222"/>
        <end position="243"/>
    </location>
</feature>
<feature type="transmembrane region" description="Helical" evidence="6">
    <location>
        <begin position="63"/>
        <end position="81"/>
    </location>
</feature>
<dbReference type="SUPFAM" id="SSF103473">
    <property type="entry name" value="MFS general substrate transporter"/>
    <property type="match status" value="1"/>
</dbReference>
<dbReference type="PRINTS" id="PR01036">
    <property type="entry name" value="TCRTETB"/>
</dbReference>
<dbReference type="AlphaFoldDB" id="A0A6A5ZK56"/>
<accession>A0A6A5ZK56</accession>
<dbReference type="FunFam" id="1.20.1250.20:FF:000196">
    <property type="entry name" value="MFS toxin efflux pump (AflT)"/>
    <property type="match status" value="1"/>
</dbReference>
<feature type="transmembrane region" description="Helical" evidence="6">
    <location>
        <begin position="329"/>
        <end position="349"/>
    </location>
</feature>
<dbReference type="OrthoDB" id="10021397at2759"/>
<feature type="transmembrane region" description="Helical" evidence="6">
    <location>
        <begin position="183"/>
        <end position="201"/>
    </location>
</feature>
<evidence type="ECO:0000256" key="1">
    <source>
        <dbReference type="ARBA" id="ARBA00004141"/>
    </source>
</evidence>
<evidence type="ECO:0000256" key="5">
    <source>
        <dbReference type="SAM" id="MobiDB-lite"/>
    </source>
</evidence>
<evidence type="ECO:0000256" key="6">
    <source>
        <dbReference type="SAM" id="Phobius"/>
    </source>
</evidence>
<evidence type="ECO:0000256" key="2">
    <source>
        <dbReference type="ARBA" id="ARBA00022692"/>
    </source>
</evidence>
<evidence type="ECO:0000313" key="9">
    <source>
        <dbReference type="Proteomes" id="UP000799770"/>
    </source>
</evidence>
<dbReference type="Gene3D" id="1.20.1720.10">
    <property type="entry name" value="Multidrug resistance protein D"/>
    <property type="match status" value="1"/>
</dbReference>
<dbReference type="PROSITE" id="PS50850">
    <property type="entry name" value="MFS"/>
    <property type="match status" value="1"/>
</dbReference>
<dbReference type="PANTHER" id="PTHR23501:SF153">
    <property type="entry name" value="AFLATOXIN EFFLUX PUMP, PUTATIVE-RELATED"/>
    <property type="match status" value="1"/>
</dbReference>
<keyword evidence="4 6" id="KW-0472">Membrane</keyword>
<protein>
    <submittedName>
        <fullName evidence="8">Major facilitator superfamily domain-containing protein</fullName>
    </submittedName>
</protein>
<feature type="transmembrane region" description="Helical" evidence="6">
    <location>
        <begin position="356"/>
        <end position="377"/>
    </location>
</feature>
<dbReference type="InterPro" id="IPR020846">
    <property type="entry name" value="MFS_dom"/>
</dbReference>
<feature type="domain" description="Major facilitator superfamily (MFS) profile" evidence="7">
    <location>
        <begin position="28"/>
        <end position="545"/>
    </location>
</feature>
<reference evidence="8" key="1">
    <citation type="journal article" date="2020" name="Stud. Mycol.">
        <title>101 Dothideomycetes genomes: a test case for predicting lifestyles and emergence of pathogens.</title>
        <authorList>
            <person name="Haridas S."/>
            <person name="Albert R."/>
            <person name="Binder M."/>
            <person name="Bloem J."/>
            <person name="Labutti K."/>
            <person name="Salamov A."/>
            <person name="Andreopoulos B."/>
            <person name="Baker S."/>
            <person name="Barry K."/>
            <person name="Bills G."/>
            <person name="Bluhm B."/>
            <person name="Cannon C."/>
            <person name="Castanera R."/>
            <person name="Culley D."/>
            <person name="Daum C."/>
            <person name="Ezra D."/>
            <person name="Gonzalez J."/>
            <person name="Henrissat B."/>
            <person name="Kuo A."/>
            <person name="Liang C."/>
            <person name="Lipzen A."/>
            <person name="Lutzoni F."/>
            <person name="Magnuson J."/>
            <person name="Mondo S."/>
            <person name="Nolan M."/>
            <person name="Ohm R."/>
            <person name="Pangilinan J."/>
            <person name="Park H.-J."/>
            <person name="Ramirez L."/>
            <person name="Alfaro M."/>
            <person name="Sun H."/>
            <person name="Tritt A."/>
            <person name="Yoshinaga Y."/>
            <person name="Zwiers L.-H."/>
            <person name="Turgeon B."/>
            <person name="Goodwin S."/>
            <person name="Spatafora J."/>
            <person name="Crous P."/>
            <person name="Grigoriev I."/>
        </authorList>
    </citation>
    <scope>NUCLEOTIDE SEQUENCE</scope>
    <source>
        <strain evidence="8">CBS 627.86</strain>
    </source>
</reference>
<sequence length="545" mass="57816">MQSEGAASSTIAKSSQDEKTFTTPTIILLVTVMLCMFLVVMDRVIIATAIPQISDDFGSVSDVGWYGGAYNLTCCAFQLLFGKLYAFFPVKVVLIASVLLFEAASALCGAAPTSLAFLIGRAFAGVGAAGIFAGTIMCVVHTVPLAKRPMVQGMMGSIGGVGTVIAPLIGGALTSHASWRWCFYINLPPGGVGIAAIYFCLKAPERSRETKDLSLTKKLAQIDFPGSACLLPGVVCLLLALQWGGQTYSWGNGRIVALLTLQGILFIGFALAQVFLPKTATLPPSLFKHRTVTAAFWSTFFTGSTQYMTIYYLPIWFQAIKGVSAVDSGIRLLPLFLTFVIASITGGIINQKIGYYNVLGVTGVCLMCIGAGLLTTLQVNSSAGKWIGYQVIYGLGQGYCFQTPNLAVQQTVLPKPQVPMGMALMFFGQLLGASIFVAVGENVLGGQLLQRLRNIPGFSSSSITSGGVTSLLNGIPVDLRPEALVQYNEALRKVLQISLILSCLSALGIFSLEWKSTLKKPAPNAQPEKGSVAENPVEAQHKSAA</sequence>
<gene>
    <name evidence="8" type="ORF">BDV96DRAFT_487917</name>
</gene>